<dbReference type="InterPro" id="IPR014716">
    <property type="entry name" value="Fibrinogen_a/b/g_C_1"/>
</dbReference>
<dbReference type="Proteomes" id="UP000515135">
    <property type="component" value="Unplaced"/>
</dbReference>
<evidence type="ECO:0000259" key="3">
    <source>
        <dbReference type="PROSITE" id="PS51406"/>
    </source>
</evidence>
<keyword evidence="1" id="KW-1015">Disulfide bond</keyword>
<protein>
    <submittedName>
        <fullName evidence="5">Microfibril-associated glycoprotein 4-like</fullName>
    </submittedName>
</protein>
<dbReference type="RefSeq" id="XP_019632317.1">
    <property type="nucleotide sequence ID" value="XM_019776758.1"/>
</dbReference>
<sequence>MSETGDSGAETTDIITNNVCKTKWSRWCKKYWWTFGWLVVAVMAVALPFVAGDTPSSRDCSSAGQNPSSPDCSSADADCAAYKAAGYTTSGVYTLGQPLSGVTVYCDMDIDIEGGWTVIQRRLDGSVPFDRTWQEYKRGFGNKNGEYWLGNENIHLLTTQKDYHLRIDMLSWDRRIRYAKYYTFRVAGESNGYRLTVSGYSGTAGDSMRHNNGQMFSTVDRDNDVASNLDCSQQSGQGGWWYKDCSRSFLNGRYVNLRNCGNSCRAWPGVVWYDWRGGDYSLKSVSMKIRPKTIFKHA</sequence>
<dbReference type="PANTHER" id="PTHR19143:SF458">
    <property type="entry name" value="FIBRINOGEN C-TERMINAL DOMAIN-CONTAINING PROTEIN-RELATED"/>
    <property type="match status" value="1"/>
</dbReference>
<proteinExistence type="predicted"/>
<organism evidence="4 5">
    <name type="scientific">Branchiostoma belcheri</name>
    <name type="common">Amphioxus</name>
    <dbReference type="NCBI Taxonomy" id="7741"/>
    <lineage>
        <taxon>Eukaryota</taxon>
        <taxon>Metazoa</taxon>
        <taxon>Chordata</taxon>
        <taxon>Cephalochordata</taxon>
        <taxon>Leptocardii</taxon>
        <taxon>Amphioxiformes</taxon>
        <taxon>Branchiostomatidae</taxon>
        <taxon>Branchiostoma</taxon>
    </lineage>
</organism>
<keyword evidence="2" id="KW-0812">Transmembrane</keyword>
<dbReference type="Gene3D" id="3.90.215.10">
    <property type="entry name" value="Gamma Fibrinogen, chain A, domain 1"/>
    <property type="match status" value="1"/>
</dbReference>
<dbReference type="InterPro" id="IPR020837">
    <property type="entry name" value="Fibrinogen_CS"/>
</dbReference>
<dbReference type="InterPro" id="IPR036056">
    <property type="entry name" value="Fibrinogen-like_C"/>
</dbReference>
<dbReference type="PROSITE" id="PS00514">
    <property type="entry name" value="FIBRINOGEN_C_1"/>
    <property type="match status" value="1"/>
</dbReference>
<dbReference type="GO" id="GO:0005615">
    <property type="term" value="C:extracellular space"/>
    <property type="evidence" value="ECO:0007669"/>
    <property type="project" value="TreeGrafter"/>
</dbReference>
<dbReference type="NCBIfam" id="NF040941">
    <property type="entry name" value="GGGWT_bact"/>
    <property type="match status" value="1"/>
</dbReference>
<dbReference type="AlphaFoldDB" id="A0A6P4ZMN6"/>
<dbReference type="InterPro" id="IPR050373">
    <property type="entry name" value="Fibrinogen_C-term_domain"/>
</dbReference>
<evidence type="ECO:0000313" key="5">
    <source>
        <dbReference type="RefSeq" id="XP_019632317.1"/>
    </source>
</evidence>
<dbReference type="InterPro" id="IPR002181">
    <property type="entry name" value="Fibrinogen_a/b/g_C_dom"/>
</dbReference>
<keyword evidence="2" id="KW-0472">Membrane</keyword>
<evidence type="ECO:0000256" key="2">
    <source>
        <dbReference type="SAM" id="Phobius"/>
    </source>
</evidence>
<dbReference type="FunFam" id="3.90.215.10:FF:000001">
    <property type="entry name" value="Tenascin isoform 1"/>
    <property type="match status" value="1"/>
</dbReference>
<dbReference type="SUPFAM" id="SSF56496">
    <property type="entry name" value="Fibrinogen C-terminal domain-like"/>
    <property type="match status" value="1"/>
</dbReference>
<dbReference type="Pfam" id="PF00147">
    <property type="entry name" value="Fibrinogen_C"/>
    <property type="match status" value="1"/>
</dbReference>
<feature type="transmembrane region" description="Helical" evidence="2">
    <location>
        <begin position="31"/>
        <end position="51"/>
    </location>
</feature>
<keyword evidence="4" id="KW-1185">Reference proteome</keyword>
<name>A0A6P4ZMN6_BRABE</name>
<dbReference type="GeneID" id="109475949"/>
<dbReference type="PANTHER" id="PTHR19143">
    <property type="entry name" value="FIBRINOGEN/TENASCIN/ANGIOPOEITIN"/>
    <property type="match status" value="1"/>
</dbReference>
<reference evidence="5" key="1">
    <citation type="submission" date="2025-08" db="UniProtKB">
        <authorList>
            <consortium name="RefSeq"/>
        </authorList>
    </citation>
    <scope>IDENTIFICATION</scope>
    <source>
        <tissue evidence="5">Gonad</tissue>
    </source>
</reference>
<accession>A0A6P4ZMN6</accession>
<dbReference type="PROSITE" id="PS51406">
    <property type="entry name" value="FIBRINOGEN_C_2"/>
    <property type="match status" value="1"/>
</dbReference>
<keyword evidence="2" id="KW-1133">Transmembrane helix</keyword>
<gene>
    <name evidence="5" type="primary">LOC109475949</name>
</gene>
<dbReference type="SMART" id="SM00186">
    <property type="entry name" value="FBG"/>
    <property type="match status" value="1"/>
</dbReference>
<feature type="domain" description="Fibrinogen C-terminal" evidence="3">
    <location>
        <begin position="70"/>
        <end position="293"/>
    </location>
</feature>
<evidence type="ECO:0000256" key="1">
    <source>
        <dbReference type="ARBA" id="ARBA00023157"/>
    </source>
</evidence>
<evidence type="ECO:0000313" key="4">
    <source>
        <dbReference type="Proteomes" id="UP000515135"/>
    </source>
</evidence>
<dbReference type="OrthoDB" id="7735550at2759"/>
<dbReference type="CDD" id="cd00087">
    <property type="entry name" value="FReD"/>
    <property type="match status" value="1"/>
</dbReference>
<dbReference type="KEGG" id="bbel:109475949"/>